<evidence type="ECO:0000313" key="2">
    <source>
        <dbReference type="Proteomes" id="UP000073492"/>
    </source>
</evidence>
<accession>A0A139HZM9</accession>
<proteinExistence type="predicted"/>
<dbReference type="Pfam" id="PF03881">
    <property type="entry name" value="Fructosamin_kin"/>
    <property type="match status" value="1"/>
</dbReference>
<dbReference type="Proteomes" id="UP000073492">
    <property type="component" value="Unassembled WGS sequence"/>
</dbReference>
<evidence type="ECO:0008006" key="3">
    <source>
        <dbReference type="Google" id="ProtNLM"/>
    </source>
</evidence>
<organism evidence="1 2">
    <name type="scientific">Pseudocercospora musae</name>
    <dbReference type="NCBI Taxonomy" id="113226"/>
    <lineage>
        <taxon>Eukaryota</taxon>
        <taxon>Fungi</taxon>
        <taxon>Dikarya</taxon>
        <taxon>Ascomycota</taxon>
        <taxon>Pezizomycotina</taxon>
        <taxon>Dothideomycetes</taxon>
        <taxon>Dothideomycetidae</taxon>
        <taxon>Mycosphaerellales</taxon>
        <taxon>Mycosphaerellaceae</taxon>
        <taxon>Pseudocercospora</taxon>
    </lineage>
</organism>
<dbReference type="EMBL" id="LFZO01000509">
    <property type="protein sequence ID" value="KXT07950.1"/>
    <property type="molecule type" value="Genomic_DNA"/>
</dbReference>
<reference evidence="1 2" key="1">
    <citation type="submission" date="2015-07" db="EMBL/GenBank/DDBJ databases">
        <title>Comparative genomics of the Sigatoka disease complex on banana suggests a link between parallel evolutionary changes in Pseudocercospora fijiensis and Pseudocercospora eumusae and increased virulence on the banana host.</title>
        <authorList>
            <person name="Chang T.-C."/>
            <person name="Salvucci A."/>
            <person name="Crous P.W."/>
            <person name="Stergiopoulos I."/>
        </authorList>
    </citation>
    <scope>NUCLEOTIDE SEQUENCE [LARGE SCALE GENOMIC DNA]</scope>
    <source>
        <strain evidence="1 2">CBS 116634</strain>
    </source>
</reference>
<dbReference type="PANTHER" id="PTHR12149:SF8">
    <property type="entry name" value="PROTEIN-RIBULOSAMINE 3-KINASE"/>
    <property type="match status" value="1"/>
</dbReference>
<dbReference type="AlphaFoldDB" id="A0A139HZM9"/>
<sequence length="194" mass="21404">MTMETSTRVKDVIPDTGGEIDLDVGVRKVLPSGSQVLSSVTYGTAAWTRAARVTVLLENGSEKSYFLKGEYASILEIAKYKPALTVVPVAQGQFEDAPVPTYFFLMEFLDISTGPGEPEVLCKELADLHARSQSPTGKFGFSTITFQGPFRQDTTWGDSWAKYFGRLLRMFLGYEMDANGPSLDGKYEAEFNIL</sequence>
<keyword evidence="2" id="KW-1185">Reference proteome</keyword>
<dbReference type="InterPro" id="IPR016477">
    <property type="entry name" value="Fructo-/Ketosamine-3-kinase"/>
</dbReference>
<dbReference type="PANTHER" id="PTHR12149">
    <property type="entry name" value="FRUCTOSAMINE 3 KINASE-RELATED PROTEIN"/>
    <property type="match status" value="1"/>
</dbReference>
<gene>
    <name evidence="1" type="ORF">AC579_3911</name>
</gene>
<name>A0A139HZM9_9PEZI</name>
<evidence type="ECO:0000313" key="1">
    <source>
        <dbReference type="EMBL" id="KXT07950.1"/>
    </source>
</evidence>
<dbReference type="Gene3D" id="3.90.1200.10">
    <property type="match status" value="1"/>
</dbReference>
<protein>
    <recommendedName>
        <fullName evidence="3">Protein-ribulosamine 3-kinase</fullName>
    </recommendedName>
</protein>
<comment type="caution">
    <text evidence="1">The sequence shown here is derived from an EMBL/GenBank/DDBJ whole genome shotgun (WGS) entry which is preliminary data.</text>
</comment>